<evidence type="ECO:0000256" key="2">
    <source>
        <dbReference type="ARBA" id="ARBA00022695"/>
    </source>
</evidence>
<evidence type="ECO:0000256" key="10">
    <source>
        <dbReference type="ARBA" id="ARBA00048304"/>
    </source>
</evidence>
<evidence type="ECO:0000256" key="9">
    <source>
        <dbReference type="ARBA" id="ARBA00044145"/>
    </source>
</evidence>
<evidence type="ECO:0000256" key="1">
    <source>
        <dbReference type="ARBA" id="ARBA00022679"/>
    </source>
</evidence>
<evidence type="ECO:0000256" key="8">
    <source>
        <dbReference type="ARBA" id="ARBA00023118"/>
    </source>
</evidence>
<keyword evidence="4" id="KW-0547">Nucleotide-binding</keyword>
<comment type="catalytic activity">
    <reaction evidence="10">
        <text>GTP + ATP = 3',3'-cGAMP + 2 diphosphate</text>
        <dbReference type="Rhea" id="RHEA:35647"/>
        <dbReference type="ChEBI" id="CHEBI:30616"/>
        <dbReference type="ChEBI" id="CHEBI:33019"/>
        <dbReference type="ChEBI" id="CHEBI:37565"/>
        <dbReference type="ChEBI" id="CHEBI:71501"/>
    </reaction>
    <physiologicalReaction direction="left-to-right" evidence="10">
        <dbReference type="Rhea" id="RHEA:35648"/>
    </physiologicalReaction>
</comment>
<protein>
    <recommendedName>
        <fullName evidence="9">Cyclic GMP-AMP synthase</fullName>
    </recommendedName>
</protein>
<sequence>MSLQNKYSTFHSNISLNYYSSEYKEAKNKDELILSKIKEEFKDRYTILRTPQLGSMKANTAIRPLNGGDYDIDRGIVLDNDSAPENPVIVKKQIKEVLSKHGFKEPKIKKPCVTADYKSKPIHIDYVVFTDDFTKQTKLGVGKEFSGESERFWDYNDTEGLLEWLVWKGEFKSDDYKKQYYRIVRYLKRWRDYNYKVESERKKVFSIALAVMAREQFQSDIDVNSGACDDHNCLINTLKSMLGDYKYFKPQGEGKYNIDVNLPKVPHIESPRVCQRLNNLRNWNNEKIKSLYIRIS</sequence>
<dbReference type="InterPro" id="IPR006116">
    <property type="entry name" value="NT_2-5OAS_ClassI-CCAase"/>
</dbReference>
<evidence type="ECO:0000256" key="3">
    <source>
        <dbReference type="ARBA" id="ARBA00022723"/>
    </source>
</evidence>
<dbReference type="EMBL" id="CP109965">
    <property type="protein sequence ID" value="WAJ69528.1"/>
    <property type="molecule type" value="Genomic_DNA"/>
</dbReference>
<gene>
    <name evidence="12" type="ORF">OLW01_10130</name>
</gene>
<evidence type="ECO:0000313" key="12">
    <source>
        <dbReference type="EMBL" id="WAJ69528.1"/>
    </source>
</evidence>
<keyword evidence="2" id="KW-0548">Nucleotidyltransferase</keyword>
<feature type="domain" description="Cyclic GMP-AMP synthase DncV-like nucleotidyltransferase" evidence="11">
    <location>
        <begin position="54"/>
        <end position="128"/>
    </location>
</feature>
<keyword evidence="8" id="KW-0051">Antiviral defense</keyword>
<accession>A0ABY7AIV9</accession>
<keyword evidence="5" id="KW-0067">ATP-binding</keyword>
<evidence type="ECO:0000256" key="5">
    <source>
        <dbReference type="ARBA" id="ARBA00022840"/>
    </source>
</evidence>
<evidence type="ECO:0000313" key="13">
    <source>
        <dbReference type="Proteomes" id="UP001163726"/>
    </source>
</evidence>
<dbReference type="InterPro" id="IPR048445">
    <property type="entry name" value="DncV-like_NTFase"/>
</dbReference>
<name>A0ABY7AIV9_9ALTE</name>
<dbReference type="Proteomes" id="UP001163726">
    <property type="component" value="Chromosome"/>
</dbReference>
<dbReference type="Pfam" id="PF21654">
    <property type="entry name" value="DncV-like_NTFase"/>
    <property type="match status" value="1"/>
</dbReference>
<evidence type="ECO:0000256" key="4">
    <source>
        <dbReference type="ARBA" id="ARBA00022741"/>
    </source>
</evidence>
<dbReference type="CDD" id="cd05400">
    <property type="entry name" value="NT_2-5OAS_ClassI-CCAase"/>
    <property type="match status" value="1"/>
</dbReference>
<dbReference type="RefSeq" id="WP_268073791.1">
    <property type="nucleotide sequence ID" value="NZ_CP109965.1"/>
</dbReference>
<reference evidence="12" key="1">
    <citation type="submission" date="2022-10" db="EMBL/GenBank/DDBJ databases">
        <title>Catenovulum adriacola sp. nov. isolated in the Harbour of Susak.</title>
        <authorList>
            <person name="Schoch T."/>
            <person name="Reich S.J."/>
            <person name="Stoeferle S."/>
            <person name="Flaiz M."/>
            <person name="Kazda M."/>
            <person name="Riedel C.U."/>
            <person name="Duerre P."/>
        </authorList>
    </citation>
    <scope>NUCLEOTIDE SEQUENCE</scope>
    <source>
        <strain evidence="12">TS8</strain>
    </source>
</reference>
<keyword evidence="7" id="KW-0546">Nucleotide metabolism</keyword>
<evidence type="ECO:0000256" key="6">
    <source>
        <dbReference type="ARBA" id="ARBA00022842"/>
    </source>
</evidence>
<keyword evidence="3" id="KW-0479">Metal-binding</keyword>
<evidence type="ECO:0000256" key="7">
    <source>
        <dbReference type="ARBA" id="ARBA00023080"/>
    </source>
</evidence>
<evidence type="ECO:0000259" key="11">
    <source>
        <dbReference type="Pfam" id="PF21654"/>
    </source>
</evidence>
<proteinExistence type="predicted"/>
<organism evidence="12 13">
    <name type="scientific">Catenovulum adriaticum</name>
    <dbReference type="NCBI Taxonomy" id="2984846"/>
    <lineage>
        <taxon>Bacteria</taxon>
        <taxon>Pseudomonadati</taxon>
        <taxon>Pseudomonadota</taxon>
        <taxon>Gammaproteobacteria</taxon>
        <taxon>Alteromonadales</taxon>
        <taxon>Alteromonadaceae</taxon>
        <taxon>Catenovulum</taxon>
    </lineage>
</organism>
<keyword evidence="6" id="KW-0460">Magnesium</keyword>
<keyword evidence="1" id="KW-0808">Transferase</keyword>
<keyword evidence="13" id="KW-1185">Reference proteome</keyword>